<keyword evidence="2" id="KW-1185">Reference proteome</keyword>
<protein>
    <submittedName>
        <fullName evidence="1">Uncharacterized protein</fullName>
    </submittedName>
</protein>
<dbReference type="Proteomes" id="UP000478208">
    <property type="component" value="Unassembled WGS sequence"/>
</dbReference>
<organism evidence="1 2">
    <name type="scientific">Winogradskyella endarachnes</name>
    <dbReference type="NCBI Taxonomy" id="2681965"/>
    <lineage>
        <taxon>Bacteria</taxon>
        <taxon>Pseudomonadati</taxon>
        <taxon>Bacteroidota</taxon>
        <taxon>Flavobacteriia</taxon>
        <taxon>Flavobacteriales</taxon>
        <taxon>Flavobacteriaceae</taxon>
        <taxon>Winogradskyella</taxon>
    </lineage>
</organism>
<gene>
    <name evidence="1" type="ORF">GN138_15820</name>
</gene>
<dbReference type="Gene3D" id="2.20.110.10">
    <property type="entry name" value="Histone H3 K4-specific methyltransferase SET7/9 N-terminal domain"/>
    <property type="match status" value="1"/>
</dbReference>
<proteinExistence type="predicted"/>
<sequence length="201" mass="23081">MKNIAYIIIILFQVQFVIGQEDVIYISNDKQYGELKNGLPEQDSIIELTRNGNIIGKGAVAVDKNGISDLKIGRWKEYYENGNIRTEGNYKLGSYIGCGVGGAFRAFHYYRTGLWKFYNEKGKLIYELTFEPTELRIATTCEGGDKLLFGIIKEIPLKYLGDLTSDKVFELQRIKNDEDDFIEIWTPLNGQIFIEIIRKNE</sequence>
<comment type="caution">
    <text evidence="1">The sequence shown here is derived from an EMBL/GenBank/DDBJ whole genome shotgun (WGS) entry which is preliminary data.</text>
</comment>
<dbReference type="EMBL" id="WOWS01000014">
    <property type="protein sequence ID" value="MUU79911.1"/>
    <property type="molecule type" value="Genomic_DNA"/>
</dbReference>
<accession>A0A6L6UC37</accession>
<dbReference type="AlphaFoldDB" id="A0A6L6UC37"/>
<evidence type="ECO:0000313" key="1">
    <source>
        <dbReference type="EMBL" id="MUU79911.1"/>
    </source>
</evidence>
<dbReference type="InterPro" id="IPR011652">
    <property type="entry name" value="MORN_2"/>
</dbReference>
<reference evidence="1 2" key="1">
    <citation type="submission" date="2019-12" db="EMBL/GenBank/DDBJ databases">
        <authorList>
            <person name="Li J."/>
        </authorList>
    </citation>
    <scope>NUCLEOTIDE SEQUENCE [LARGE SCALE GENOMIC DNA]</scope>
    <source>
        <strain evidence="1 2">HL2-2</strain>
    </source>
</reference>
<dbReference type="SUPFAM" id="SSF82185">
    <property type="entry name" value="Histone H3 K4-specific methyltransferase SET7/9 N-terminal domain"/>
    <property type="match status" value="1"/>
</dbReference>
<evidence type="ECO:0000313" key="2">
    <source>
        <dbReference type="Proteomes" id="UP000478208"/>
    </source>
</evidence>
<dbReference type="Pfam" id="PF07661">
    <property type="entry name" value="MORN_2"/>
    <property type="match status" value="2"/>
</dbReference>
<name>A0A6L6UC37_9FLAO</name>